<accession>A0A4Y6ETK2</accession>
<protein>
    <submittedName>
        <fullName evidence="1">Uncharacterized protein</fullName>
    </submittedName>
</protein>
<evidence type="ECO:0000313" key="1">
    <source>
        <dbReference type="EMBL" id="QDF18644.1"/>
    </source>
</evidence>
<sequence length="235" mass="27342">MTEYVGDLANRVAQKLQDEHVQEVIDAPEQAVDEAADMFAEQRKNIFAKLEFRWRTSDKKVLDQIRAAASGMFAELYADAFDAIDDLYLKARVPQRDGESRQILRDSQGRVVWQRDSRGRVAEDWDQLTGQDLEVFLLGLERIKLVLAPQLSDLLMEAIFAKHVADDARADAFSQLMDGTIPDREAHASRESRQDKYFAYFRYYIYSQAKVFHDELANLSRLVERIRYWRVSEQK</sequence>
<dbReference type="Proteomes" id="UP000318375">
    <property type="component" value="Segment"/>
</dbReference>
<dbReference type="KEGG" id="vg:64766177"/>
<dbReference type="GeneID" id="64766177"/>
<dbReference type="RefSeq" id="YP_010058946.1">
    <property type="nucleotide sequence ID" value="NC_054723.1"/>
</dbReference>
<proteinExistence type="predicted"/>
<name>A0A4Y6ETK2_9CAUD</name>
<gene>
    <name evidence="1" type="primary">158</name>
    <name evidence="1" type="ORF">SEA_PUPPER_158</name>
</gene>
<keyword evidence="2" id="KW-1185">Reference proteome</keyword>
<evidence type="ECO:0000313" key="2">
    <source>
        <dbReference type="Proteomes" id="UP000318375"/>
    </source>
</evidence>
<reference evidence="1 2" key="1">
    <citation type="submission" date="2019-05" db="EMBL/GenBank/DDBJ databases">
        <authorList>
            <person name="Pope W.H."/>
            <person name="Garlena R.A."/>
            <person name="Russell D.A."/>
            <person name="Jacobs-Sera D."/>
            <person name="Hatfull G.F."/>
        </authorList>
    </citation>
    <scope>NUCLEOTIDE SEQUENCE [LARGE SCALE GENOMIC DNA]</scope>
</reference>
<dbReference type="EMBL" id="MK977695">
    <property type="protein sequence ID" value="QDF18644.1"/>
    <property type="molecule type" value="Genomic_DNA"/>
</dbReference>
<organism evidence="1 2">
    <name type="scientific">Gordonia phage Pupper</name>
    <dbReference type="NCBI Taxonomy" id="2571249"/>
    <lineage>
        <taxon>Viruses</taxon>
        <taxon>Duplodnaviria</taxon>
        <taxon>Heunggongvirae</taxon>
        <taxon>Uroviricota</taxon>
        <taxon>Caudoviricetes</taxon>
        <taxon>Puppervirus</taxon>
        <taxon>Puppervirus Pupper</taxon>
    </lineage>
</organism>